<keyword evidence="2" id="KW-1185">Reference proteome</keyword>
<comment type="caution">
    <text evidence="1">The sequence shown here is derived from an EMBL/GenBank/DDBJ whole genome shotgun (WGS) entry which is preliminary data.</text>
</comment>
<evidence type="ECO:0000313" key="2">
    <source>
        <dbReference type="Proteomes" id="UP000887116"/>
    </source>
</evidence>
<reference evidence="1" key="1">
    <citation type="submission" date="2020-07" db="EMBL/GenBank/DDBJ databases">
        <title>Multicomponent nature underlies the extraordinary mechanical properties of spider dragline silk.</title>
        <authorList>
            <person name="Kono N."/>
            <person name="Nakamura H."/>
            <person name="Mori M."/>
            <person name="Yoshida Y."/>
            <person name="Ohtoshi R."/>
            <person name="Malay A.D."/>
            <person name="Moran D.A.P."/>
            <person name="Tomita M."/>
            <person name="Numata K."/>
            <person name="Arakawa K."/>
        </authorList>
    </citation>
    <scope>NUCLEOTIDE SEQUENCE</scope>
</reference>
<dbReference type="EMBL" id="BMAO01004789">
    <property type="protein sequence ID" value="GFQ96924.1"/>
    <property type="molecule type" value="Genomic_DNA"/>
</dbReference>
<proteinExistence type="predicted"/>
<gene>
    <name evidence="1" type="ORF">TNCT_115551</name>
</gene>
<dbReference type="Proteomes" id="UP000887116">
    <property type="component" value="Unassembled WGS sequence"/>
</dbReference>
<accession>A0A8X6I289</accession>
<organism evidence="1 2">
    <name type="scientific">Trichonephila clavata</name>
    <name type="common">Joro spider</name>
    <name type="synonym">Nephila clavata</name>
    <dbReference type="NCBI Taxonomy" id="2740835"/>
    <lineage>
        <taxon>Eukaryota</taxon>
        <taxon>Metazoa</taxon>
        <taxon>Ecdysozoa</taxon>
        <taxon>Arthropoda</taxon>
        <taxon>Chelicerata</taxon>
        <taxon>Arachnida</taxon>
        <taxon>Araneae</taxon>
        <taxon>Araneomorphae</taxon>
        <taxon>Entelegynae</taxon>
        <taxon>Araneoidea</taxon>
        <taxon>Nephilidae</taxon>
        <taxon>Trichonephila</taxon>
    </lineage>
</organism>
<sequence>MVLMSTISVKMIILEARFDHGEEPEIQWLLNLIISVHPNLVTSNDSFKKHSILCAFLQSILLQSTAQFPHNAGSAAVGQTFHWHTSSSNHLTRLLP</sequence>
<name>A0A8X6I289_TRICU</name>
<dbReference type="AlphaFoldDB" id="A0A8X6I289"/>
<protein>
    <submittedName>
        <fullName evidence="1">Uncharacterized protein</fullName>
    </submittedName>
</protein>
<evidence type="ECO:0000313" key="1">
    <source>
        <dbReference type="EMBL" id="GFQ96924.1"/>
    </source>
</evidence>